<dbReference type="PROSITE" id="PS50043">
    <property type="entry name" value="HTH_LUXR_2"/>
    <property type="match status" value="1"/>
</dbReference>
<sequence length="204" mass="22601">MAQSLIHIIDDDPAVRNALQNLFRSVSLDSVSYALCTDFLDAPKPNLPGCLLLDVRLPGMSGLEFQSQLARLGVYMPVIMITGYGDIPMTVRAMKAGAIDFLSKPFRDQDLLDAVNTAIEQDIARRKDAESYAELTKCYQSLTERERQVMALVTSGYLNKQSASELGISEITIKLHRASLMRKMNAKTLAELVKMSEKLAAKDD</sequence>
<dbReference type="PROSITE" id="PS50110">
    <property type="entry name" value="RESPONSE_REGULATORY"/>
    <property type="match status" value="1"/>
</dbReference>
<evidence type="ECO:0000313" key="8">
    <source>
        <dbReference type="Proteomes" id="UP000676428"/>
    </source>
</evidence>
<evidence type="ECO:0000256" key="3">
    <source>
        <dbReference type="ARBA" id="ARBA00023163"/>
    </source>
</evidence>
<feature type="domain" description="HTH luxR-type" evidence="5">
    <location>
        <begin position="135"/>
        <end position="200"/>
    </location>
</feature>
<dbReference type="SUPFAM" id="SSF52172">
    <property type="entry name" value="CheY-like"/>
    <property type="match status" value="1"/>
</dbReference>
<dbReference type="SMART" id="SM00421">
    <property type="entry name" value="HTH_LUXR"/>
    <property type="match status" value="1"/>
</dbReference>
<dbReference type="PANTHER" id="PTHR44688">
    <property type="entry name" value="DNA-BINDING TRANSCRIPTIONAL ACTIVATOR DEVR_DOSR"/>
    <property type="match status" value="1"/>
</dbReference>
<dbReference type="PANTHER" id="PTHR44688:SF16">
    <property type="entry name" value="DNA-BINDING TRANSCRIPTIONAL ACTIVATOR DEVR_DOSR"/>
    <property type="match status" value="1"/>
</dbReference>
<dbReference type="Gene3D" id="3.40.50.2300">
    <property type="match status" value="1"/>
</dbReference>
<feature type="modified residue" description="4-aspartylphosphate" evidence="4">
    <location>
        <position position="54"/>
    </location>
</feature>
<evidence type="ECO:0000313" key="7">
    <source>
        <dbReference type="EMBL" id="QVK24561.1"/>
    </source>
</evidence>
<evidence type="ECO:0000256" key="4">
    <source>
        <dbReference type="PROSITE-ProRule" id="PRU00169"/>
    </source>
</evidence>
<dbReference type="InterPro" id="IPR000792">
    <property type="entry name" value="Tscrpt_reg_LuxR_C"/>
</dbReference>
<dbReference type="Pfam" id="PF00196">
    <property type="entry name" value="GerE"/>
    <property type="match status" value="1"/>
</dbReference>
<keyword evidence="3" id="KW-0804">Transcription</keyword>
<evidence type="ECO:0000259" key="6">
    <source>
        <dbReference type="PROSITE" id="PS50110"/>
    </source>
</evidence>
<dbReference type="SMART" id="SM00448">
    <property type="entry name" value="REC"/>
    <property type="match status" value="1"/>
</dbReference>
<protein>
    <submittedName>
        <fullName evidence="7">Response regulator transcription factor</fullName>
    </submittedName>
</protein>
<dbReference type="PRINTS" id="PR00038">
    <property type="entry name" value="HTHLUXR"/>
</dbReference>
<dbReference type="CDD" id="cd17537">
    <property type="entry name" value="REC_FixJ"/>
    <property type="match status" value="1"/>
</dbReference>
<gene>
    <name evidence="7" type="ORF">KHX94_09050</name>
</gene>
<dbReference type="CDD" id="cd06170">
    <property type="entry name" value="LuxR_C_like"/>
    <property type="match status" value="1"/>
</dbReference>
<keyword evidence="1" id="KW-0805">Transcription regulation</keyword>
<reference evidence="7 8" key="1">
    <citation type="journal article" date="2012" name="Int. J. Syst. Evol. Microbiol.">
        <title>Shewanella dokdonensis sp. nov., isolated from seawater.</title>
        <authorList>
            <person name="Sung H.R."/>
            <person name="Yoon J.H."/>
            <person name="Ghim S.Y."/>
        </authorList>
    </citation>
    <scope>NUCLEOTIDE SEQUENCE [LARGE SCALE GENOMIC DNA]</scope>
    <source>
        <strain evidence="7 8">DSM 23626</strain>
    </source>
</reference>
<accession>A0ABX8DKP4</accession>
<dbReference type="SUPFAM" id="SSF46894">
    <property type="entry name" value="C-terminal effector domain of the bipartite response regulators"/>
    <property type="match status" value="1"/>
</dbReference>
<keyword evidence="2" id="KW-0238">DNA-binding</keyword>
<name>A0ABX8DKP4_9GAMM</name>
<keyword evidence="8" id="KW-1185">Reference proteome</keyword>
<dbReference type="InterPro" id="IPR036388">
    <property type="entry name" value="WH-like_DNA-bd_sf"/>
</dbReference>
<evidence type="ECO:0000259" key="5">
    <source>
        <dbReference type="PROSITE" id="PS50043"/>
    </source>
</evidence>
<evidence type="ECO:0000256" key="1">
    <source>
        <dbReference type="ARBA" id="ARBA00023015"/>
    </source>
</evidence>
<dbReference type="EMBL" id="CP074572">
    <property type="protein sequence ID" value="QVK24561.1"/>
    <property type="molecule type" value="Genomic_DNA"/>
</dbReference>
<dbReference type="Pfam" id="PF00072">
    <property type="entry name" value="Response_reg"/>
    <property type="match status" value="1"/>
</dbReference>
<keyword evidence="4" id="KW-0597">Phosphoprotein</keyword>
<proteinExistence type="predicted"/>
<feature type="domain" description="Response regulatory" evidence="6">
    <location>
        <begin position="5"/>
        <end position="119"/>
    </location>
</feature>
<dbReference type="RefSeq" id="WP_213683146.1">
    <property type="nucleotide sequence ID" value="NZ_CP074572.1"/>
</dbReference>
<dbReference type="InterPro" id="IPR011006">
    <property type="entry name" value="CheY-like_superfamily"/>
</dbReference>
<organism evidence="7 8">
    <name type="scientific">Shewanella dokdonensis</name>
    <dbReference type="NCBI Taxonomy" id="712036"/>
    <lineage>
        <taxon>Bacteria</taxon>
        <taxon>Pseudomonadati</taxon>
        <taxon>Pseudomonadota</taxon>
        <taxon>Gammaproteobacteria</taxon>
        <taxon>Alteromonadales</taxon>
        <taxon>Shewanellaceae</taxon>
        <taxon>Shewanella</taxon>
    </lineage>
</organism>
<evidence type="ECO:0000256" key="2">
    <source>
        <dbReference type="ARBA" id="ARBA00023125"/>
    </source>
</evidence>
<dbReference type="Proteomes" id="UP000676428">
    <property type="component" value="Chromosome"/>
</dbReference>
<dbReference type="InterPro" id="IPR016032">
    <property type="entry name" value="Sig_transdc_resp-reg_C-effctor"/>
</dbReference>
<dbReference type="InterPro" id="IPR001789">
    <property type="entry name" value="Sig_transdc_resp-reg_receiver"/>
</dbReference>
<dbReference type="Gene3D" id="1.10.10.10">
    <property type="entry name" value="Winged helix-like DNA-binding domain superfamily/Winged helix DNA-binding domain"/>
    <property type="match status" value="1"/>
</dbReference>